<keyword evidence="5" id="KW-1185">Reference proteome</keyword>
<evidence type="ECO:0000256" key="3">
    <source>
        <dbReference type="SAM" id="Phobius"/>
    </source>
</evidence>
<dbReference type="GO" id="GO:0005886">
    <property type="term" value="C:plasma membrane"/>
    <property type="evidence" value="ECO:0007669"/>
    <property type="project" value="TreeGrafter"/>
</dbReference>
<evidence type="ECO:0000256" key="2">
    <source>
        <dbReference type="SAM" id="MobiDB-lite"/>
    </source>
</evidence>
<feature type="binding site" evidence="1">
    <location>
        <position position="436"/>
    </location>
    <ligand>
        <name>L-glutamate</name>
        <dbReference type="ChEBI" id="CHEBI:29985"/>
    </ligand>
</feature>
<protein>
    <recommendedName>
        <fullName evidence="6">Gamma-glutamyltransferase</fullName>
    </recommendedName>
</protein>
<comment type="caution">
    <text evidence="4">The sequence shown here is derived from an EMBL/GenBank/DDBJ whole genome shotgun (WGS) entry which is preliminary data.</text>
</comment>
<dbReference type="GO" id="GO:0006751">
    <property type="term" value="P:glutathione catabolic process"/>
    <property type="evidence" value="ECO:0007669"/>
    <property type="project" value="InterPro"/>
</dbReference>
<feature type="compositionally biased region" description="Low complexity" evidence="2">
    <location>
        <begin position="329"/>
        <end position="346"/>
    </location>
</feature>
<dbReference type="Proteomes" id="UP000494206">
    <property type="component" value="Unassembled WGS sequence"/>
</dbReference>
<dbReference type="SUPFAM" id="SSF56235">
    <property type="entry name" value="N-terminal nucleophile aminohydrolases (Ntn hydrolases)"/>
    <property type="match status" value="1"/>
</dbReference>
<organism evidence="4 5">
    <name type="scientific">Caenorhabditis bovis</name>
    <dbReference type="NCBI Taxonomy" id="2654633"/>
    <lineage>
        <taxon>Eukaryota</taxon>
        <taxon>Metazoa</taxon>
        <taxon>Ecdysozoa</taxon>
        <taxon>Nematoda</taxon>
        <taxon>Chromadorea</taxon>
        <taxon>Rhabditida</taxon>
        <taxon>Rhabditina</taxon>
        <taxon>Rhabditomorpha</taxon>
        <taxon>Rhabditoidea</taxon>
        <taxon>Rhabditidae</taxon>
        <taxon>Peloderinae</taxon>
        <taxon>Caenorhabditis</taxon>
    </lineage>
</organism>
<evidence type="ECO:0000313" key="5">
    <source>
        <dbReference type="Proteomes" id="UP000494206"/>
    </source>
</evidence>
<accession>A0A8S1EAI9</accession>
<dbReference type="PANTHER" id="PTHR11686">
    <property type="entry name" value="GAMMA GLUTAMYL TRANSPEPTIDASE"/>
    <property type="match status" value="1"/>
</dbReference>
<sequence>MRIKKLRHRPSDELIDIRERGLPWLLAVFCLLFVLLTILIIYLVFSSRDFYLAQRNLAAPNEEKRPLPDDDDDVDELSASVVDEAVNVDVRIIGLTTFSHCQFQIVPIRHRTTGVLDNETSPAPSTTPTAPSSTTHAPTTTTTTSLEILSNFEFDSDEVHWNREGPSASAPHRMSEERDEDDLGRNEEDPVDPERSRPDSNHTSFHRTSTSPQPDLTELDPVATSPDPAQDINDMDQAGPDQDIVGSAPAPTSRPETVLNGPGPAPSSPNSELTRLDVFPTLIPTRPDPERSGSESDPTRLHPTPTRFDAESDASTSIEDDEASPTPRPTGRSSAPAPTPSSMAPTTPTPSKPIEWNHTIRSRSAKFEKFAISTHHPECSRIGRKIMENGGNAIDGMIAAEFCIAAVHPHSTGPGFGAIMMVHSKKKNGTFIIDGRERAPRNANQNTFVINPTIAHIGYSSMGVPGWMSVIWTAFKQFGSGKIKWDQLLKPTIELMEKGIFMDRFLANAFESRKNHILHEKSFKKLLNATKREASRFENAEFRRFLTSLAESDDAEHDFYRGKFASRIVDEMKKRGGLISKHDLAGYSSIVTRAEQIALGAENFVAGPHLPYHFPILRKLFDDVTEKYANRAADTSAFIDDLIELMLKANRVRQFIGDELFDPEIKAKIEKWDVSDEIDREKSVDVEPKKTAILAFSRILTHDSDGNSVNFMSTNTVPFGSVRRSHSFGFVWNNAMSLFDIFCRYEINCVRGGTRPASPVFPSMILGPQKQPISLLSPTSSAIETTSTLAIRESIMKMNTSIALDLPRVYAYSPQRIFAETGIPAELHRHLWEKHRVQFQHPANPVNVVRVGGRDAIEVLCDFRESPTTCFPDGV</sequence>
<dbReference type="InterPro" id="IPR029055">
    <property type="entry name" value="Ntn_hydrolases_N"/>
</dbReference>
<feature type="compositionally biased region" description="Low complexity" evidence="2">
    <location>
        <begin position="120"/>
        <end position="144"/>
    </location>
</feature>
<evidence type="ECO:0000313" key="4">
    <source>
        <dbReference type="EMBL" id="CAB3398822.1"/>
    </source>
</evidence>
<dbReference type="PRINTS" id="PR01210">
    <property type="entry name" value="GGTRANSPTASE"/>
</dbReference>
<keyword evidence="3" id="KW-1133">Transmembrane helix</keyword>
<feature type="compositionally biased region" description="Polar residues" evidence="2">
    <location>
        <begin position="201"/>
        <end position="214"/>
    </location>
</feature>
<dbReference type="InterPro" id="IPR000101">
    <property type="entry name" value="GGT_peptidase"/>
</dbReference>
<name>A0A8S1EAI9_9PELO</name>
<keyword evidence="3" id="KW-0812">Transmembrane</keyword>
<dbReference type="Gene3D" id="3.60.20.40">
    <property type="match status" value="1"/>
</dbReference>
<reference evidence="4 5" key="1">
    <citation type="submission" date="2020-04" db="EMBL/GenBank/DDBJ databases">
        <authorList>
            <person name="Laetsch R D."/>
            <person name="Stevens L."/>
            <person name="Kumar S."/>
            <person name="Blaxter L. M."/>
        </authorList>
    </citation>
    <scope>NUCLEOTIDE SEQUENCE [LARGE SCALE GENOMIC DNA]</scope>
</reference>
<keyword evidence="3" id="KW-0472">Membrane</keyword>
<dbReference type="EMBL" id="CADEPM010000001">
    <property type="protein sequence ID" value="CAB3398822.1"/>
    <property type="molecule type" value="Genomic_DNA"/>
</dbReference>
<dbReference type="AlphaFoldDB" id="A0A8S1EAI9"/>
<evidence type="ECO:0008006" key="6">
    <source>
        <dbReference type="Google" id="ProtNLM"/>
    </source>
</evidence>
<feature type="transmembrane region" description="Helical" evidence="3">
    <location>
        <begin position="21"/>
        <end position="45"/>
    </location>
</feature>
<feature type="compositionally biased region" description="Basic and acidic residues" evidence="2">
    <location>
        <begin position="183"/>
        <end position="200"/>
    </location>
</feature>
<dbReference type="GO" id="GO:0036374">
    <property type="term" value="F:glutathione hydrolase activity"/>
    <property type="evidence" value="ECO:0007669"/>
    <property type="project" value="InterPro"/>
</dbReference>
<evidence type="ECO:0000256" key="1">
    <source>
        <dbReference type="PIRSR" id="PIRSR600101-2"/>
    </source>
</evidence>
<dbReference type="OrthoDB" id="1081007at2759"/>
<dbReference type="PANTHER" id="PTHR11686:SF69">
    <property type="entry name" value="GAMMA-GLUTAMYLTRANSPEPTIDASE 1"/>
    <property type="match status" value="1"/>
</dbReference>
<dbReference type="InterPro" id="IPR043137">
    <property type="entry name" value="GGT_ssub_C"/>
</dbReference>
<feature type="region of interest" description="Disordered" evidence="2">
    <location>
        <begin position="157"/>
        <end position="355"/>
    </location>
</feature>
<proteinExistence type="predicted"/>
<gene>
    <name evidence="4" type="ORF">CBOVIS_LOCUS2058</name>
</gene>
<feature type="region of interest" description="Disordered" evidence="2">
    <location>
        <begin position="115"/>
        <end position="144"/>
    </location>
</feature>
<dbReference type="Pfam" id="PF01019">
    <property type="entry name" value="G_glu_transpept"/>
    <property type="match status" value="1"/>
</dbReference>
<feature type="compositionally biased region" description="Basic and acidic residues" evidence="2">
    <location>
        <begin position="287"/>
        <end position="300"/>
    </location>
</feature>
<feature type="binding site" evidence="1">
    <location>
        <position position="780"/>
    </location>
    <ligand>
        <name>L-glutamate</name>
        <dbReference type="ChEBI" id="CHEBI:29985"/>
    </ligand>
</feature>